<feature type="transmembrane region" description="Helical" evidence="1">
    <location>
        <begin position="71"/>
        <end position="92"/>
    </location>
</feature>
<gene>
    <name evidence="2" type="ORF">HNY73_011228</name>
</gene>
<keyword evidence="1" id="KW-1133">Transmembrane helix</keyword>
<dbReference type="GO" id="GO:0008527">
    <property type="term" value="F:taste receptor activity"/>
    <property type="evidence" value="ECO:0007669"/>
    <property type="project" value="InterPro"/>
</dbReference>
<reference evidence="2" key="1">
    <citation type="journal article" date="2020" name="bioRxiv">
        <title>Chromosome-level reference genome of the European wasp spider Argiope bruennichi: a resource for studies on range expansion and evolutionary adaptation.</title>
        <authorList>
            <person name="Sheffer M.M."/>
            <person name="Hoppe A."/>
            <person name="Krehenwinkel H."/>
            <person name="Uhl G."/>
            <person name="Kuss A.W."/>
            <person name="Jensen L."/>
            <person name="Jensen C."/>
            <person name="Gillespie R.G."/>
            <person name="Hoff K.J."/>
            <person name="Prost S."/>
        </authorList>
    </citation>
    <scope>NUCLEOTIDE SEQUENCE</scope>
</reference>
<feature type="transmembrane region" description="Helical" evidence="1">
    <location>
        <begin position="37"/>
        <end position="65"/>
    </location>
</feature>
<dbReference type="GO" id="GO:0016020">
    <property type="term" value="C:membrane"/>
    <property type="evidence" value="ECO:0007669"/>
    <property type="project" value="InterPro"/>
</dbReference>
<keyword evidence="1" id="KW-0472">Membrane</keyword>
<proteinExistence type="predicted"/>
<protein>
    <submittedName>
        <fullName evidence="2">Uncharacterized protein</fullName>
    </submittedName>
</protein>
<evidence type="ECO:0000313" key="3">
    <source>
        <dbReference type="Proteomes" id="UP000807504"/>
    </source>
</evidence>
<dbReference type="EMBL" id="JABXBU010000030">
    <property type="protein sequence ID" value="KAF8785716.1"/>
    <property type="molecule type" value="Genomic_DNA"/>
</dbReference>
<accession>A0A8T0F3F4</accession>
<dbReference type="Proteomes" id="UP000807504">
    <property type="component" value="Unassembled WGS sequence"/>
</dbReference>
<organism evidence="2 3">
    <name type="scientific">Argiope bruennichi</name>
    <name type="common">Wasp spider</name>
    <name type="synonym">Aranea bruennichi</name>
    <dbReference type="NCBI Taxonomy" id="94029"/>
    <lineage>
        <taxon>Eukaryota</taxon>
        <taxon>Metazoa</taxon>
        <taxon>Ecdysozoa</taxon>
        <taxon>Arthropoda</taxon>
        <taxon>Chelicerata</taxon>
        <taxon>Arachnida</taxon>
        <taxon>Araneae</taxon>
        <taxon>Araneomorphae</taxon>
        <taxon>Entelegynae</taxon>
        <taxon>Araneoidea</taxon>
        <taxon>Araneidae</taxon>
        <taxon>Argiope</taxon>
    </lineage>
</organism>
<dbReference type="InterPro" id="IPR009318">
    <property type="entry name" value="Gustatory_rcpt"/>
</dbReference>
<keyword evidence="1" id="KW-0812">Transmembrane</keyword>
<dbReference type="AlphaFoldDB" id="A0A8T0F3F4"/>
<evidence type="ECO:0000256" key="1">
    <source>
        <dbReference type="SAM" id="Phobius"/>
    </source>
</evidence>
<dbReference type="Pfam" id="PF06151">
    <property type="entry name" value="Trehalose_recp"/>
    <property type="match status" value="1"/>
</dbReference>
<keyword evidence="3" id="KW-1185">Reference proteome</keyword>
<sequence length="174" mass="19689">MIHFAKSFENTSRLNFNSRWKIYLDLRKSVQETDSDLCLLMFLSSLYFACNTYFGISLLIHYAAYIHFVNILPIVSACLLFSVGSFSFILMAGTGSLINEASSGICDKVNDVINSEQNPTPIQQRLLYATEKEMTMTVWKMTSIKRGFIFATEGTILTYSILLDNLTSIEHCSC</sequence>
<reference evidence="2" key="2">
    <citation type="submission" date="2020-06" db="EMBL/GenBank/DDBJ databases">
        <authorList>
            <person name="Sheffer M."/>
        </authorList>
    </citation>
    <scope>NUCLEOTIDE SEQUENCE</scope>
</reference>
<evidence type="ECO:0000313" key="2">
    <source>
        <dbReference type="EMBL" id="KAF8785716.1"/>
    </source>
</evidence>
<name>A0A8T0F3F4_ARGBR</name>
<comment type="caution">
    <text evidence="2">The sequence shown here is derived from an EMBL/GenBank/DDBJ whole genome shotgun (WGS) entry which is preliminary data.</text>
</comment>